<evidence type="ECO:0000313" key="2">
    <source>
        <dbReference type="Proteomes" id="UP000567179"/>
    </source>
</evidence>
<name>A0A8H5FAY2_9AGAR</name>
<reference evidence="1 2" key="1">
    <citation type="journal article" date="2020" name="ISME J.">
        <title>Uncovering the hidden diversity of litter-decomposition mechanisms in mushroom-forming fungi.</title>
        <authorList>
            <person name="Floudas D."/>
            <person name="Bentzer J."/>
            <person name="Ahren D."/>
            <person name="Johansson T."/>
            <person name="Persson P."/>
            <person name="Tunlid A."/>
        </authorList>
    </citation>
    <scope>NUCLEOTIDE SEQUENCE [LARGE SCALE GENOMIC DNA]</scope>
    <source>
        <strain evidence="1 2">CBS 101986</strain>
    </source>
</reference>
<gene>
    <name evidence="1" type="ORF">D9619_009226</name>
</gene>
<keyword evidence="2" id="KW-1185">Reference proteome</keyword>
<evidence type="ECO:0000313" key="1">
    <source>
        <dbReference type="EMBL" id="KAF5329698.1"/>
    </source>
</evidence>
<sequence>MVDTISYPTTAALAPAAKKNSSEDSPTPYQSEAADLFNEERDVIETTAVDDLVVQGGPVPSPHIRLDPGSQVHTLLKTLPHIHDAEGDRWAFIRKLPLRDMFPAWNTTRNILLQVSVTRVGWCRVVPFPAIFKPKPLWIGEHILSDHSPRNNRYRASDYLGLLHPTS</sequence>
<dbReference type="Proteomes" id="UP000567179">
    <property type="component" value="Unassembled WGS sequence"/>
</dbReference>
<protein>
    <submittedName>
        <fullName evidence="1">Uncharacterized protein</fullName>
    </submittedName>
</protein>
<dbReference type="AlphaFoldDB" id="A0A8H5FAY2"/>
<accession>A0A8H5FAY2</accession>
<comment type="caution">
    <text evidence="1">The sequence shown here is derived from an EMBL/GenBank/DDBJ whole genome shotgun (WGS) entry which is preliminary data.</text>
</comment>
<organism evidence="1 2">
    <name type="scientific">Psilocybe cf. subviscida</name>
    <dbReference type="NCBI Taxonomy" id="2480587"/>
    <lineage>
        <taxon>Eukaryota</taxon>
        <taxon>Fungi</taxon>
        <taxon>Dikarya</taxon>
        <taxon>Basidiomycota</taxon>
        <taxon>Agaricomycotina</taxon>
        <taxon>Agaricomycetes</taxon>
        <taxon>Agaricomycetidae</taxon>
        <taxon>Agaricales</taxon>
        <taxon>Agaricineae</taxon>
        <taxon>Strophariaceae</taxon>
        <taxon>Psilocybe</taxon>
    </lineage>
</organism>
<proteinExistence type="predicted"/>
<dbReference type="EMBL" id="JAACJJ010000002">
    <property type="protein sequence ID" value="KAF5329698.1"/>
    <property type="molecule type" value="Genomic_DNA"/>
</dbReference>